<feature type="transmembrane region" description="Helical" evidence="1">
    <location>
        <begin position="47"/>
        <end position="65"/>
    </location>
</feature>
<feature type="transmembrane region" description="Helical" evidence="1">
    <location>
        <begin position="77"/>
        <end position="97"/>
    </location>
</feature>
<proteinExistence type="predicted"/>
<keyword evidence="1" id="KW-0472">Membrane</keyword>
<dbReference type="STRING" id="1317122.ATO12_23550"/>
<evidence type="ECO:0008006" key="4">
    <source>
        <dbReference type="Google" id="ProtNLM"/>
    </source>
</evidence>
<feature type="transmembrane region" description="Helical" evidence="1">
    <location>
        <begin position="103"/>
        <end position="122"/>
    </location>
</feature>
<keyword evidence="1" id="KW-1133">Transmembrane helix</keyword>
<dbReference type="EMBL" id="AQRA01000008">
    <property type="protein sequence ID" value="EZH72430.1"/>
    <property type="molecule type" value="Genomic_DNA"/>
</dbReference>
<protein>
    <recommendedName>
        <fullName evidence="4">DUF423 domain-containing protein</fullName>
    </recommendedName>
</protein>
<evidence type="ECO:0000256" key="1">
    <source>
        <dbReference type="SAM" id="Phobius"/>
    </source>
</evidence>
<dbReference type="RefSeq" id="WP_034244967.1">
    <property type="nucleotide sequence ID" value="NZ_AQRA01000008.1"/>
</dbReference>
<feature type="transmembrane region" description="Helical" evidence="1">
    <location>
        <begin position="7"/>
        <end position="27"/>
    </location>
</feature>
<dbReference type="Proteomes" id="UP000023541">
    <property type="component" value="Unassembled WGS sequence"/>
</dbReference>
<keyword evidence="1" id="KW-0812">Transmembrane</keyword>
<reference evidence="2 3" key="1">
    <citation type="submission" date="2014-04" db="EMBL/GenBank/DDBJ databases">
        <title>Aquimarina sp. 22II-S11-z7 Genome Sequencing.</title>
        <authorList>
            <person name="Lai Q."/>
        </authorList>
    </citation>
    <scope>NUCLEOTIDE SEQUENCE [LARGE SCALE GENOMIC DNA]</scope>
    <source>
        <strain evidence="2 3">22II-S11-z7</strain>
    </source>
</reference>
<gene>
    <name evidence="2" type="ORF">ATO12_23550</name>
</gene>
<evidence type="ECO:0000313" key="3">
    <source>
        <dbReference type="Proteomes" id="UP000023541"/>
    </source>
</evidence>
<dbReference type="eggNOG" id="ENOG5033A7C">
    <property type="taxonomic scope" value="Bacteria"/>
</dbReference>
<organism evidence="2 3">
    <name type="scientific">Aquimarina atlantica</name>
    <dbReference type="NCBI Taxonomy" id="1317122"/>
    <lineage>
        <taxon>Bacteria</taxon>
        <taxon>Pseudomonadati</taxon>
        <taxon>Bacteroidota</taxon>
        <taxon>Flavobacteriia</taxon>
        <taxon>Flavobacteriales</taxon>
        <taxon>Flavobacteriaceae</taxon>
        <taxon>Aquimarina</taxon>
    </lineage>
</organism>
<evidence type="ECO:0000313" key="2">
    <source>
        <dbReference type="EMBL" id="EZH72430.1"/>
    </source>
</evidence>
<accession>A0A023BQT1</accession>
<name>A0A023BQT1_9FLAO</name>
<comment type="caution">
    <text evidence="2">The sequence shown here is derived from an EMBL/GenBank/DDBJ whole genome shotgun (WGS) entry which is preliminary data.</text>
</comment>
<keyword evidence="3" id="KW-1185">Reference proteome</keyword>
<dbReference type="AlphaFoldDB" id="A0A023BQT1"/>
<sequence length="129" mass="14397">MKRNKYWIIAGIINIFTAILHLIGGQIDLINPLMESSIALQIRTELLGVWHMVTIMLFASSILYFKQGINTTKKADIALVSFISYLYVAFSFAFIFSSVYNSILALQWVLLLPIGVLGVIGVKKSKTNA</sequence>
<dbReference type="OrthoDB" id="1162953at2"/>